<dbReference type="Proteomes" id="UP000317650">
    <property type="component" value="Chromosome 5"/>
</dbReference>
<reference evidence="2 3" key="1">
    <citation type="journal article" date="2019" name="Nat. Plants">
        <title>Genome sequencing of Musa balbisiana reveals subgenome evolution and function divergence in polyploid bananas.</title>
        <authorList>
            <person name="Yao X."/>
        </authorList>
    </citation>
    <scope>NUCLEOTIDE SEQUENCE [LARGE SCALE GENOMIC DNA]</scope>
    <source>
        <strain evidence="3">cv. DH-PKW</strain>
        <tissue evidence="2">Leaves</tissue>
    </source>
</reference>
<dbReference type="EMBL" id="PYDT01000003">
    <property type="protein sequence ID" value="THU67543.1"/>
    <property type="molecule type" value="Genomic_DNA"/>
</dbReference>
<dbReference type="AlphaFoldDB" id="A0A4S8JYX8"/>
<proteinExistence type="predicted"/>
<comment type="caution">
    <text evidence="2">The sequence shown here is derived from an EMBL/GenBank/DDBJ whole genome shotgun (WGS) entry which is preliminary data.</text>
</comment>
<evidence type="ECO:0000256" key="1">
    <source>
        <dbReference type="SAM" id="MobiDB-lite"/>
    </source>
</evidence>
<protein>
    <submittedName>
        <fullName evidence="2">Uncharacterized protein</fullName>
    </submittedName>
</protein>
<feature type="region of interest" description="Disordered" evidence="1">
    <location>
        <begin position="40"/>
        <end position="67"/>
    </location>
</feature>
<gene>
    <name evidence="2" type="ORF">C4D60_Mb05t25760</name>
</gene>
<keyword evidence="3" id="KW-1185">Reference proteome</keyword>
<feature type="compositionally biased region" description="Basic and acidic residues" evidence="1">
    <location>
        <begin position="45"/>
        <end position="58"/>
    </location>
</feature>
<organism evidence="2 3">
    <name type="scientific">Musa balbisiana</name>
    <name type="common">Banana</name>
    <dbReference type="NCBI Taxonomy" id="52838"/>
    <lineage>
        <taxon>Eukaryota</taxon>
        <taxon>Viridiplantae</taxon>
        <taxon>Streptophyta</taxon>
        <taxon>Embryophyta</taxon>
        <taxon>Tracheophyta</taxon>
        <taxon>Spermatophyta</taxon>
        <taxon>Magnoliopsida</taxon>
        <taxon>Liliopsida</taxon>
        <taxon>Zingiberales</taxon>
        <taxon>Musaceae</taxon>
        <taxon>Musa</taxon>
    </lineage>
</organism>
<name>A0A4S8JYX8_MUSBA</name>
<evidence type="ECO:0000313" key="3">
    <source>
        <dbReference type="Proteomes" id="UP000317650"/>
    </source>
</evidence>
<sequence>MVGEPHHVVTRRGLRGFARLCDGMIVTENKEKNIHKIILHSETGAQEKENERLHHERPNQTSPEGSMAPRYCRMAECFLKASETVVALQRPTSNFLNEPSLLALSI</sequence>
<accession>A0A4S8JYX8</accession>
<evidence type="ECO:0000313" key="2">
    <source>
        <dbReference type="EMBL" id="THU67543.1"/>
    </source>
</evidence>